<proteinExistence type="predicted"/>
<dbReference type="Proteomes" id="UP000242188">
    <property type="component" value="Unassembled WGS sequence"/>
</dbReference>
<comment type="caution">
    <text evidence="2">The sequence shown here is derived from an EMBL/GenBank/DDBJ whole genome shotgun (WGS) entry which is preliminary data.</text>
</comment>
<evidence type="ECO:0000313" key="2">
    <source>
        <dbReference type="EMBL" id="OWF37804.1"/>
    </source>
</evidence>
<reference evidence="2 3" key="1">
    <citation type="journal article" date="2017" name="Nat. Ecol. Evol.">
        <title>Scallop genome provides insights into evolution of bilaterian karyotype and development.</title>
        <authorList>
            <person name="Wang S."/>
            <person name="Zhang J."/>
            <person name="Jiao W."/>
            <person name="Li J."/>
            <person name="Xun X."/>
            <person name="Sun Y."/>
            <person name="Guo X."/>
            <person name="Huan P."/>
            <person name="Dong B."/>
            <person name="Zhang L."/>
            <person name="Hu X."/>
            <person name="Sun X."/>
            <person name="Wang J."/>
            <person name="Zhao C."/>
            <person name="Wang Y."/>
            <person name="Wang D."/>
            <person name="Huang X."/>
            <person name="Wang R."/>
            <person name="Lv J."/>
            <person name="Li Y."/>
            <person name="Zhang Z."/>
            <person name="Liu B."/>
            <person name="Lu W."/>
            <person name="Hui Y."/>
            <person name="Liang J."/>
            <person name="Zhou Z."/>
            <person name="Hou R."/>
            <person name="Li X."/>
            <person name="Liu Y."/>
            <person name="Li H."/>
            <person name="Ning X."/>
            <person name="Lin Y."/>
            <person name="Zhao L."/>
            <person name="Xing Q."/>
            <person name="Dou J."/>
            <person name="Li Y."/>
            <person name="Mao J."/>
            <person name="Guo H."/>
            <person name="Dou H."/>
            <person name="Li T."/>
            <person name="Mu C."/>
            <person name="Jiang W."/>
            <person name="Fu Q."/>
            <person name="Fu X."/>
            <person name="Miao Y."/>
            <person name="Liu J."/>
            <person name="Yu Q."/>
            <person name="Li R."/>
            <person name="Liao H."/>
            <person name="Li X."/>
            <person name="Kong Y."/>
            <person name="Jiang Z."/>
            <person name="Chourrout D."/>
            <person name="Li R."/>
            <person name="Bao Z."/>
        </authorList>
    </citation>
    <scope>NUCLEOTIDE SEQUENCE [LARGE SCALE GENOMIC DNA]</scope>
    <source>
        <strain evidence="2 3">PY_sf001</strain>
    </source>
</reference>
<dbReference type="PANTHER" id="PTHR35666:SF1">
    <property type="entry name" value="SIMILAR TO RIKEN CDNA 4921536K21"/>
    <property type="match status" value="1"/>
</dbReference>
<gene>
    <name evidence="2" type="ORF">KP79_PYT06003</name>
</gene>
<dbReference type="EMBL" id="NEDP02005579">
    <property type="protein sequence ID" value="OWF37804.1"/>
    <property type="molecule type" value="Genomic_DNA"/>
</dbReference>
<feature type="compositionally biased region" description="Basic and acidic residues" evidence="1">
    <location>
        <begin position="373"/>
        <end position="386"/>
    </location>
</feature>
<protein>
    <submittedName>
        <fullName evidence="2">Uncharacterized protein</fullName>
    </submittedName>
</protein>
<evidence type="ECO:0000313" key="3">
    <source>
        <dbReference type="Proteomes" id="UP000242188"/>
    </source>
</evidence>
<evidence type="ECO:0000256" key="1">
    <source>
        <dbReference type="SAM" id="MobiDB-lite"/>
    </source>
</evidence>
<dbReference type="OrthoDB" id="6122799at2759"/>
<feature type="compositionally biased region" description="Basic and acidic residues" evidence="1">
    <location>
        <begin position="409"/>
        <end position="422"/>
    </location>
</feature>
<keyword evidence="3" id="KW-1185">Reference proteome</keyword>
<organism evidence="2 3">
    <name type="scientific">Mizuhopecten yessoensis</name>
    <name type="common">Japanese scallop</name>
    <name type="synonym">Patinopecten yessoensis</name>
    <dbReference type="NCBI Taxonomy" id="6573"/>
    <lineage>
        <taxon>Eukaryota</taxon>
        <taxon>Metazoa</taxon>
        <taxon>Spiralia</taxon>
        <taxon>Lophotrochozoa</taxon>
        <taxon>Mollusca</taxon>
        <taxon>Bivalvia</taxon>
        <taxon>Autobranchia</taxon>
        <taxon>Pteriomorphia</taxon>
        <taxon>Pectinida</taxon>
        <taxon>Pectinoidea</taxon>
        <taxon>Pectinidae</taxon>
        <taxon>Mizuhopecten</taxon>
    </lineage>
</organism>
<accession>A0A210PMW7</accession>
<dbReference type="InterPro" id="IPR038935">
    <property type="entry name" value="C5orf52"/>
</dbReference>
<dbReference type="AlphaFoldDB" id="A0A210PMW7"/>
<sequence length="430" mass="48404">MEIMTPLDSGGGDLSQQFDISADGFSYIQGADTKNIKIKQYLCVRDSLPKTALSHVILNENMSQDRQLERTMSDLTLRQLKQSNANDLTQRTFVAVQDRKQKKWKRDDETRLSNMNFPMFSVPEERRPKEMDVVYRLPDYRVKTSRGPRLKSASAGIGNGFGTGTGNGNGNGTGSGYNITTSTPRQVKMPFGISKETTEIITHNDKTFMNKLPEVEVIDHDALKHYDTYRGKTMLESGTPSQDMRFKRLENLLNPVFLKQSDQYNEQNVKSKSRLSKYSGMALEDRERVDDEKHPGDQFFAENSFVAPSIAPSIDQSAVASMSGDFAQTVCLSAPPSVAQAPPSRVNDQAWMITRLNTVPDFKAKPASSRSRLAQDQKMENAKKRVKRSVEILESFRNGDVNKLAKTLAREKKKREEQKKATIESCNKPP</sequence>
<feature type="region of interest" description="Disordered" evidence="1">
    <location>
        <begin position="365"/>
        <end position="386"/>
    </location>
</feature>
<feature type="region of interest" description="Disordered" evidence="1">
    <location>
        <begin position="409"/>
        <end position="430"/>
    </location>
</feature>
<dbReference type="PANTHER" id="PTHR35666">
    <property type="entry name" value="SIMILAR TO RIKEN CDNA 4921536K21"/>
    <property type="match status" value="1"/>
</dbReference>
<name>A0A210PMW7_MIZYE</name>